<sequence length="192" mass="21484">MSLLPPLQTFLSLPRLSRRCHVSQYHNACRHGREGGRIDKRTARLCLSLQAMICVSAWLWVWVFVRGCVWVDDWLAAGWSLSLSLSLSSYRWMDGCKDLSTCVYDMTDGLTDTCVEWLGCVLAVGVTVSVRVYSPPSLSHFLVAYRDRPSVCLSCVATMMDRWMDAPYARPPVCLSVCLCVCRSGGPMCVCV</sequence>
<dbReference type="EMBL" id="HBGB01036736">
    <property type="protein sequence ID" value="CAD9066588.1"/>
    <property type="molecule type" value="Transcribed_RNA"/>
</dbReference>
<protein>
    <submittedName>
        <fullName evidence="1">Uncharacterized protein</fullName>
    </submittedName>
</protein>
<organism evidence="1">
    <name type="scientific">Vitrella brassicaformis</name>
    <dbReference type="NCBI Taxonomy" id="1169539"/>
    <lineage>
        <taxon>Eukaryota</taxon>
        <taxon>Sar</taxon>
        <taxon>Alveolata</taxon>
        <taxon>Colpodellida</taxon>
        <taxon>Vitrellaceae</taxon>
        <taxon>Vitrella</taxon>
    </lineage>
</organism>
<dbReference type="AlphaFoldDB" id="A0A7S1P7J6"/>
<gene>
    <name evidence="1" type="ORF">VBRA1451_LOCUS21661</name>
</gene>
<proteinExistence type="predicted"/>
<accession>A0A7S1P7J6</accession>
<name>A0A7S1P7J6_9ALVE</name>
<evidence type="ECO:0000313" key="1">
    <source>
        <dbReference type="EMBL" id="CAD9066588.1"/>
    </source>
</evidence>
<reference evidence="1" key="1">
    <citation type="submission" date="2021-01" db="EMBL/GenBank/DDBJ databases">
        <authorList>
            <person name="Corre E."/>
            <person name="Pelletier E."/>
            <person name="Niang G."/>
            <person name="Scheremetjew M."/>
            <person name="Finn R."/>
            <person name="Kale V."/>
            <person name="Holt S."/>
            <person name="Cochrane G."/>
            <person name="Meng A."/>
            <person name="Brown T."/>
            <person name="Cohen L."/>
        </authorList>
    </citation>
    <scope>NUCLEOTIDE SEQUENCE</scope>
    <source>
        <strain evidence="1">CCMP3346</strain>
    </source>
</reference>